<sequence>MKLLEKLYDLGAEKALSENLSHYLEHLEVVNVPKTHRHEVINKKKLDQYITGIPWCLNQIESKKNLVIRLLADLPQTNVSMAKPSNELLESINLPDLVGDAYDLAFLSSQLESSKPITRPRIIQQISLKQMPGQKCNEALFHITLKGGFFSGRPWATYAARHVINKLTLAEVPYFKELHKASEVKRQQVTCYDFLEYYIINDQRKVLDKILQNKNPVEKLDSNSSTVQSTSDIDVLDKEMIKKLQYSFTISTGSGFKFTSEMISIIKMNLVQMECPVCIEFQDKVWVVVNSLKKGNKIKARFWLGSLKFKMLHEKDEDDFDVVIVMKLFPSVPTKISKMLANKLIKTTEAPAANVPLLTQAVPLGHFN</sequence>
<dbReference type="AlphaFoldDB" id="T1KGK6"/>
<dbReference type="HOGENOM" id="CLU_753010_0_0_1"/>
<dbReference type="Proteomes" id="UP000015104">
    <property type="component" value="Unassembled WGS sequence"/>
</dbReference>
<protein>
    <submittedName>
        <fullName evidence="1">Uncharacterized protein</fullName>
    </submittedName>
</protein>
<dbReference type="EMBL" id="CAEY01000067">
    <property type="status" value="NOT_ANNOTATED_CDS"/>
    <property type="molecule type" value="Genomic_DNA"/>
</dbReference>
<organism evidence="1 2">
    <name type="scientific">Tetranychus urticae</name>
    <name type="common">Two-spotted spider mite</name>
    <dbReference type="NCBI Taxonomy" id="32264"/>
    <lineage>
        <taxon>Eukaryota</taxon>
        <taxon>Metazoa</taxon>
        <taxon>Ecdysozoa</taxon>
        <taxon>Arthropoda</taxon>
        <taxon>Chelicerata</taxon>
        <taxon>Arachnida</taxon>
        <taxon>Acari</taxon>
        <taxon>Acariformes</taxon>
        <taxon>Trombidiformes</taxon>
        <taxon>Prostigmata</taxon>
        <taxon>Eleutherengona</taxon>
        <taxon>Raphignathae</taxon>
        <taxon>Tetranychoidea</taxon>
        <taxon>Tetranychidae</taxon>
        <taxon>Tetranychus</taxon>
    </lineage>
</organism>
<reference evidence="1" key="2">
    <citation type="submission" date="2015-06" db="UniProtKB">
        <authorList>
            <consortium name="EnsemblMetazoa"/>
        </authorList>
    </citation>
    <scope>IDENTIFICATION</scope>
</reference>
<evidence type="ECO:0000313" key="2">
    <source>
        <dbReference type="Proteomes" id="UP000015104"/>
    </source>
</evidence>
<evidence type="ECO:0000313" key="1">
    <source>
        <dbReference type="EnsemblMetazoa" id="tetur11g01130.1"/>
    </source>
</evidence>
<keyword evidence="2" id="KW-1185">Reference proteome</keyword>
<reference evidence="2" key="1">
    <citation type="submission" date="2011-08" db="EMBL/GenBank/DDBJ databases">
        <authorList>
            <person name="Rombauts S."/>
        </authorList>
    </citation>
    <scope>NUCLEOTIDE SEQUENCE</scope>
    <source>
        <strain evidence="2">London</strain>
    </source>
</reference>
<dbReference type="EnsemblMetazoa" id="tetur11g01130.1">
    <property type="protein sequence ID" value="tetur11g01130.1"/>
    <property type="gene ID" value="tetur11g01130"/>
</dbReference>
<dbReference type="eggNOG" id="ENOG502RY8B">
    <property type="taxonomic scope" value="Eukaryota"/>
</dbReference>
<name>T1KGK6_TETUR</name>
<dbReference type="STRING" id="32264.T1KGK6"/>
<proteinExistence type="predicted"/>
<accession>T1KGK6</accession>